<reference evidence="11" key="1">
    <citation type="journal article" date="2021" name="Nat. Commun.">
        <title>Genomic analyses provide insights into spinach domestication and the genetic basis of agronomic traits.</title>
        <authorList>
            <person name="Cai X."/>
            <person name="Sun X."/>
            <person name="Xu C."/>
            <person name="Sun H."/>
            <person name="Wang X."/>
            <person name="Ge C."/>
            <person name="Zhang Z."/>
            <person name="Wang Q."/>
            <person name="Fei Z."/>
            <person name="Jiao C."/>
            <person name="Wang Q."/>
        </authorList>
    </citation>
    <scope>NUCLEOTIDE SEQUENCE [LARGE SCALE GENOMIC DNA]</scope>
    <source>
        <strain evidence="11">cv. Varoflay</strain>
    </source>
</reference>
<dbReference type="Gene3D" id="3.80.10.10">
    <property type="entry name" value="Ribonuclease Inhibitor"/>
    <property type="match status" value="2"/>
</dbReference>
<keyword evidence="1" id="KW-0433">Leucine-rich repeat</keyword>
<dbReference type="PANTHER" id="PTHR36766:SF57">
    <property type="entry name" value="DISEASE RESISTANCE PROTEIN RGA1"/>
    <property type="match status" value="1"/>
</dbReference>
<reference evidence="12" key="2">
    <citation type="submission" date="2025-08" db="UniProtKB">
        <authorList>
            <consortium name="RefSeq"/>
        </authorList>
    </citation>
    <scope>IDENTIFICATION</scope>
    <source>
        <tissue evidence="12">Leaf</tissue>
    </source>
</reference>
<dbReference type="InterPro" id="IPR036388">
    <property type="entry name" value="WH-like_DNA-bd_sf"/>
</dbReference>
<dbReference type="Pfam" id="PF23559">
    <property type="entry name" value="WHD_DRP"/>
    <property type="match status" value="1"/>
</dbReference>
<feature type="domain" description="Disease resistance N-terminal" evidence="7">
    <location>
        <begin position="42"/>
        <end position="128"/>
    </location>
</feature>
<keyword evidence="3" id="KW-0547">Nucleotide-binding</keyword>
<evidence type="ECO:0000313" key="11">
    <source>
        <dbReference type="Proteomes" id="UP000813463"/>
    </source>
</evidence>
<dbReference type="Pfam" id="PF23598">
    <property type="entry name" value="LRR_14"/>
    <property type="match status" value="1"/>
</dbReference>
<dbReference type="RefSeq" id="XP_056688115.1">
    <property type="nucleotide sequence ID" value="XM_056832137.1"/>
</dbReference>
<protein>
    <submittedName>
        <fullName evidence="12">Disease resistance protein RGA3 isoform X1</fullName>
    </submittedName>
</protein>
<evidence type="ECO:0000256" key="1">
    <source>
        <dbReference type="ARBA" id="ARBA00022614"/>
    </source>
</evidence>
<keyword evidence="2" id="KW-0677">Repeat</keyword>
<dbReference type="InterPro" id="IPR042197">
    <property type="entry name" value="Apaf_helical"/>
</dbReference>
<organism evidence="11 12">
    <name type="scientific">Spinacia oleracea</name>
    <name type="common">Spinach</name>
    <dbReference type="NCBI Taxonomy" id="3562"/>
    <lineage>
        <taxon>Eukaryota</taxon>
        <taxon>Viridiplantae</taxon>
        <taxon>Streptophyta</taxon>
        <taxon>Embryophyta</taxon>
        <taxon>Tracheophyta</taxon>
        <taxon>Spermatophyta</taxon>
        <taxon>Magnoliopsida</taxon>
        <taxon>eudicotyledons</taxon>
        <taxon>Gunneridae</taxon>
        <taxon>Pentapetalae</taxon>
        <taxon>Caryophyllales</taxon>
        <taxon>Chenopodiaceae</taxon>
        <taxon>Chenopodioideae</taxon>
        <taxon>Anserineae</taxon>
        <taxon>Spinacia</taxon>
    </lineage>
</organism>
<evidence type="ECO:0000256" key="2">
    <source>
        <dbReference type="ARBA" id="ARBA00022737"/>
    </source>
</evidence>
<dbReference type="SUPFAM" id="SSF52058">
    <property type="entry name" value="L domain-like"/>
    <property type="match status" value="1"/>
</dbReference>
<dbReference type="PRINTS" id="PR00364">
    <property type="entry name" value="DISEASERSIST"/>
</dbReference>
<proteinExistence type="predicted"/>
<dbReference type="InterPro" id="IPR027417">
    <property type="entry name" value="P-loop_NTPase"/>
</dbReference>
<feature type="domain" description="R13L1/DRL21-like LRR repeat region" evidence="10">
    <location>
        <begin position="814"/>
        <end position="858"/>
    </location>
</feature>
<dbReference type="InterPro" id="IPR058922">
    <property type="entry name" value="WHD_DRP"/>
</dbReference>
<dbReference type="Gene3D" id="1.20.5.4130">
    <property type="match status" value="1"/>
</dbReference>
<evidence type="ECO:0000259" key="6">
    <source>
        <dbReference type="Pfam" id="PF00931"/>
    </source>
</evidence>
<dbReference type="InterPro" id="IPR056789">
    <property type="entry name" value="LRR_R13L1-DRL21"/>
</dbReference>
<dbReference type="Proteomes" id="UP000813463">
    <property type="component" value="Chromosome 1"/>
</dbReference>
<evidence type="ECO:0000259" key="9">
    <source>
        <dbReference type="Pfam" id="PF23598"/>
    </source>
</evidence>
<dbReference type="Gene3D" id="3.40.50.300">
    <property type="entry name" value="P-loop containing nucleotide triphosphate hydrolases"/>
    <property type="match status" value="1"/>
</dbReference>
<keyword evidence="4" id="KW-0611">Plant defense</keyword>
<evidence type="ECO:0000256" key="4">
    <source>
        <dbReference type="ARBA" id="ARBA00022821"/>
    </source>
</evidence>
<dbReference type="InterPro" id="IPR055414">
    <property type="entry name" value="LRR_R13L4/SHOC2-like"/>
</dbReference>
<dbReference type="Pfam" id="PF25019">
    <property type="entry name" value="LRR_R13L1-DRL21"/>
    <property type="match status" value="1"/>
</dbReference>
<dbReference type="GeneID" id="110778672"/>
<keyword evidence="11" id="KW-1185">Reference proteome</keyword>
<feature type="domain" description="NB-ARC" evidence="6">
    <location>
        <begin position="221"/>
        <end position="373"/>
    </location>
</feature>
<dbReference type="Pfam" id="PF00931">
    <property type="entry name" value="NB-ARC"/>
    <property type="match status" value="1"/>
</dbReference>
<keyword evidence="5" id="KW-0067">ATP-binding</keyword>
<evidence type="ECO:0000259" key="7">
    <source>
        <dbReference type="Pfam" id="PF18052"/>
    </source>
</evidence>
<dbReference type="PANTHER" id="PTHR36766">
    <property type="entry name" value="PLANT BROAD-SPECTRUM MILDEW RESISTANCE PROTEIN RPW8"/>
    <property type="match status" value="1"/>
</dbReference>
<gene>
    <name evidence="12" type="primary">LOC110778672</name>
</gene>
<accession>A0ABM3QXP2</accession>
<evidence type="ECO:0000313" key="12">
    <source>
        <dbReference type="RefSeq" id="XP_056688115.1"/>
    </source>
</evidence>
<sequence length="889" mass="100196">MSSRIPFLSKRANIFSAFLKPFDAMAEAILMAVTKSVLGKLASFTGDIALTSATEEIRTAKSAKKDLKIIASKLSAICAVLHDAEQRLYTNESIKIWLRDLKDVVYDIDDLLDEVATYALQCSANKGHVLIQLRYYFSSSNPFIFRLELSHKIKDLREKIEDIVAKKNEFGLTEHPVEIKPVERNPLDACAYVNMSDIIGRNDDRVGIVSMLLAIDALNHLPVIPIVGLGGVGKTALAKLVYHDEWVVRAFDIKLWACISHKFDMQKIMEDVVKSAVDDNLSGLSLGRTVEKLQKLLRGKKYFLVLDDIWVHDIAVWAEFKNILAVGKAGSVLLVTTRHANVASVVGTVEPYNLVGLSDQNSWSIFKQLAFMEGDEKRYPDLVHIGRSIVEKCVGVPLLIKTLASFLRGVRDKKEWQQVNKKGSLVEVQTQSTDVMRVLKLSYDKLPSHLKPCFVYCSLYVKASGIYPRVLSNYWSALGLLQQSDKDHKNEVNGYNYLTDLIARSLLQELWVFFDGTVFCCQMHDLLHDLATNIIGEELAVVTCNELKVSEMSRHLVWGYEARDGLLEKEFPKELVKAKNVLTFRFGYKMGQISKSFLRDIITSLERLRILDLGNSYFEELPELIGNLKHLRYLDLGNNYMLKKLPSTICQLLNLQTFHIYGCKQLKELPKDMNRLVSLGDLSVTTSQMCLADSKINGLSSLRRLVLYSCKGLTSLWDGASVLCITSLRELQINNCSKLASLPNSMNQLVVLERLVISYCEELDLEVGKGLHGLHNLQTLEIVGVPKLGSLPDGIQSAASSLINLSLGCCTSITQLPHWLQHFTRLRRLHIYSCHNLLALPEGFGHLHSLETLRIRNCSHLTTRCAKPCGEDFSYIQHVHEIFLDNQRL</sequence>
<dbReference type="SUPFAM" id="SSF52540">
    <property type="entry name" value="P-loop containing nucleoside triphosphate hydrolases"/>
    <property type="match status" value="1"/>
</dbReference>
<dbReference type="InterPro" id="IPR002182">
    <property type="entry name" value="NB-ARC"/>
</dbReference>
<dbReference type="InterPro" id="IPR032675">
    <property type="entry name" value="LRR_dom_sf"/>
</dbReference>
<evidence type="ECO:0000259" key="8">
    <source>
        <dbReference type="Pfam" id="PF23559"/>
    </source>
</evidence>
<name>A0ABM3QXP2_SPIOL</name>
<dbReference type="InterPro" id="IPR041118">
    <property type="entry name" value="Rx_N"/>
</dbReference>
<evidence type="ECO:0000256" key="3">
    <source>
        <dbReference type="ARBA" id="ARBA00022741"/>
    </source>
</evidence>
<dbReference type="Pfam" id="PF18052">
    <property type="entry name" value="Rx_N"/>
    <property type="match status" value="1"/>
</dbReference>
<dbReference type="Gene3D" id="1.10.8.430">
    <property type="entry name" value="Helical domain of apoptotic protease-activating factors"/>
    <property type="match status" value="1"/>
</dbReference>
<evidence type="ECO:0000256" key="5">
    <source>
        <dbReference type="ARBA" id="ARBA00022840"/>
    </source>
</evidence>
<feature type="domain" description="Disease resistance protein winged helix" evidence="8">
    <location>
        <begin position="466"/>
        <end position="531"/>
    </location>
</feature>
<feature type="domain" description="Disease resistance R13L4/SHOC-2-like LRR" evidence="9">
    <location>
        <begin position="601"/>
        <end position="732"/>
    </location>
</feature>
<dbReference type="Gene3D" id="1.10.10.10">
    <property type="entry name" value="Winged helix-like DNA-binding domain superfamily/Winged helix DNA-binding domain"/>
    <property type="match status" value="1"/>
</dbReference>
<evidence type="ECO:0000259" key="10">
    <source>
        <dbReference type="Pfam" id="PF25019"/>
    </source>
</evidence>